<comment type="function">
    <text evidence="2 10 12">Catalyzes the transfer of a dimethylallyl group onto the adenine at position 37 in tRNAs that read codons beginning with uridine, leading to the formation of N6-(dimethylallyl)adenosine (i(6)A).</text>
</comment>
<dbReference type="GO" id="GO:0006400">
    <property type="term" value="P:tRNA modification"/>
    <property type="evidence" value="ECO:0007669"/>
    <property type="project" value="TreeGrafter"/>
</dbReference>
<feature type="binding site" evidence="10">
    <location>
        <begin position="17"/>
        <end position="24"/>
    </location>
    <ligand>
        <name>ATP</name>
        <dbReference type="ChEBI" id="CHEBI:30616"/>
    </ligand>
</feature>
<evidence type="ECO:0000256" key="11">
    <source>
        <dbReference type="RuleBase" id="RU003783"/>
    </source>
</evidence>
<keyword evidence="6 10" id="KW-0547">Nucleotide-binding</keyword>
<evidence type="ECO:0000256" key="13">
    <source>
        <dbReference type="RuleBase" id="RU003785"/>
    </source>
</evidence>
<comment type="catalytic activity">
    <reaction evidence="9 10 11">
        <text>adenosine(37) in tRNA + dimethylallyl diphosphate = N(6)-dimethylallyladenosine(37) in tRNA + diphosphate</text>
        <dbReference type="Rhea" id="RHEA:26482"/>
        <dbReference type="Rhea" id="RHEA-COMP:10162"/>
        <dbReference type="Rhea" id="RHEA-COMP:10375"/>
        <dbReference type="ChEBI" id="CHEBI:33019"/>
        <dbReference type="ChEBI" id="CHEBI:57623"/>
        <dbReference type="ChEBI" id="CHEBI:74411"/>
        <dbReference type="ChEBI" id="CHEBI:74415"/>
        <dbReference type="EC" id="2.5.1.75"/>
    </reaction>
</comment>
<dbReference type="Gene3D" id="1.10.20.140">
    <property type="match status" value="1"/>
</dbReference>
<keyword evidence="8 10" id="KW-0460">Magnesium</keyword>
<proteinExistence type="inferred from homology"/>
<dbReference type="Pfam" id="PF01715">
    <property type="entry name" value="IPPT"/>
    <property type="match status" value="1"/>
</dbReference>
<dbReference type="Gene3D" id="3.40.50.300">
    <property type="entry name" value="P-loop containing nucleotide triphosphate hydrolases"/>
    <property type="match status" value="1"/>
</dbReference>
<feature type="binding site" evidence="10">
    <location>
        <begin position="19"/>
        <end position="24"/>
    </location>
    <ligand>
        <name>substrate</name>
    </ligand>
</feature>
<comment type="caution">
    <text evidence="10">Lacks conserved residue(s) required for the propagation of feature annotation.</text>
</comment>
<comment type="subunit">
    <text evidence="10">Monomer.</text>
</comment>
<keyword evidence="7 10" id="KW-0067">ATP-binding</keyword>
<dbReference type="EC" id="2.5.1.75" evidence="10"/>
<comment type="similarity">
    <text evidence="3 10 13">Belongs to the IPP transferase family.</text>
</comment>
<evidence type="ECO:0000256" key="12">
    <source>
        <dbReference type="RuleBase" id="RU003784"/>
    </source>
</evidence>
<feature type="site" description="Interaction with substrate tRNA" evidence="10">
    <location>
        <position position="108"/>
    </location>
</feature>
<evidence type="ECO:0000313" key="14">
    <source>
        <dbReference type="EMBL" id="BBE19255.1"/>
    </source>
</evidence>
<evidence type="ECO:0000313" key="15">
    <source>
        <dbReference type="Proteomes" id="UP001193389"/>
    </source>
</evidence>
<dbReference type="GO" id="GO:0005524">
    <property type="term" value="F:ATP binding"/>
    <property type="evidence" value="ECO:0007669"/>
    <property type="project" value="UniProtKB-UniRule"/>
</dbReference>
<evidence type="ECO:0000256" key="6">
    <source>
        <dbReference type="ARBA" id="ARBA00022741"/>
    </source>
</evidence>
<evidence type="ECO:0000256" key="5">
    <source>
        <dbReference type="ARBA" id="ARBA00022694"/>
    </source>
</evidence>
<feature type="site" description="Interaction with substrate tRNA" evidence="10">
    <location>
        <position position="130"/>
    </location>
</feature>
<name>A0A5K7SCP5_9BACT</name>
<comment type="cofactor">
    <cofactor evidence="1 10">
        <name>Mg(2+)</name>
        <dbReference type="ChEBI" id="CHEBI:18420"/>
    </cofactor>
</comment>
<dbReference type="Proteomes" id="UP001193389">
    <property type="component" value="Chromosome"/>
</dbReference>
<dbReference type="InterPro" id="IPR027417">
    <property type="entry name" value="P-loop_NTPase"/>
</dbReference>
<accession>A0A5K7SCP5</accession>
<evidence type="ECO:0000256" key="4">
    <source>
        <dbReference type="ARBA" id="ARBA00022679"/>
    </source>
</evidence>
<sequence>MLNNQSIRMNTLIIVLGPTGVGKSDISIQLAKHFHTEIISADSRQFFKELSIGTAVPSSEDLEIVPHHFIQNKSIHNYYNVSEYETEALCLINELFAKLNPIVLTGGSMLYVDTICNGIDDIPTVDPEIRDDVIRWYEQNGIEALRQRLLEIDPEYYQIVDLNNPKRLLHAVEIHQMTGQPLTSFRKKTIKERSFRMIKIGINQDRKVLYERINQRVLKMMDAGLLEEAKTVCPYRMLNSLNTVGYKELFSYLDGECTLDEAIDLIQRNTRKYARKQLTWFRRDQQIKWFEPEQIQEIIEFVESEMSENE</sequence>
<organism evidence="14 15">
    <name type="scientific">Aquipluma nitroreducens</name>
    <dbReference type="NCBI Taxonomy" id="2010828"/>
    <lineage>
        <taxon>Bacteria</taxon>
        <taxon>Pseudomonadati</taxon>
        <taxon>Bacteroidota</taxon>
        <taxon>Bacteroidia</taxon>
        <taxon>Marinilabiliales</taxon>
        <taxon>Prolixibacteraceae</taxon>
        <taxon>Aquipluma</taxon>
    </lineage>
</organism>
<keyword evidence="15" id="KW-1185">Reference proteome</keyword>
<evidence type="ECO:0000256" key="2">
    <source>
        <dbReference type="ARBA" id="ARBA00003213"/>
    </source>
</evidence>
<dbReference type="AlphaFoldDB" id="A0A5K7SCP5"/>
<gene>
    <name evidence="10" type="primary">miaA</name>
    <name evidence="14" type="ORF">AQPE_3431</name>
</gene>
<dbReference type="HAMAP" id="MF_00185">
    <property type="entry name" value="IPP_trans"/>
    <property type="match status" value="1"/>
</dbReference>
<dbReference type="InterPro" id="IPR039657">
    <property type="entry name" value="Dimethylallyltransferase"/>
</dbReference>
<keyword evidence="5 10" id="KW-0819">tRNA processing</keyword>
<evidence type="ECO:0000256" key="8">
    <source>
        <dbReference type="ARBA" id="ARBA00022842"/>
    </source>
</evidence>
<evidence type="ECO:0000256" key="7">
    <source>
        <dbReference type="ARBA" id="ARBA00022840"/>
    </source>
</evidence>
<dbReference type="SUPFAM" id="SSF52540">
    <property type="entry name" value="P-loop containing nucleoside triphosphate hydrolases"/>
    <property type="match status" value="2"/>
</dbReference>
<evidence type="ECO:0000256" key="10">
    <source>
        <dbReference type="HAMAP-Rule" id="MF_00185"/>
    </source>
</evidence>
<protein>
    <recommendedName>
        <fullName evidence="10">tRNA dimethylallyltransferase</fullName>
        <ecNumber evidence="10">2.5.1.75</ecNumber>
    </recommendedName>
    <alternativeName>
        <fullName evidence="10">Dimethylallyl diphosphate:tRNA dimethylallyltransferase</fullName>
        <shortName evidence="10">DMAPP:tRNA dimethylallyltransferase</shortName>
        <shortName evidence="10">DMATase</shortName>
    </alternativeName>
    <alternativeName>
        <fullName evidence="10">Isopentenyl-diphosphate:tRNA isopentenyltransferase</fullName>
        <shortName evidence="10">IPP transferase</shortName>
        <shortName evidence="10">IPPT</shortName>
        <shortName evidence="10">IPTase</shortName>
    </alternativeName>
</protein>
<dbReference type="InterPro" id="IPR018022">
    <property type="entry name" value="IPT"/>
</dbReference>
<dbReference type="PANTHER" id="PTHR11088:SF60">
    <property type="entry name" value="TRNA DIMETHYLALLYLTRANSFERASE"/>
    <property type="match status" value="1"/>
</dbReference>
<dbReference type="GO" id="GO:0052381">
    <property type="term" value="F:tRNA dimethylallyltransferase activity"/>
    <property type="evidence" value="ECO:0007669"/>
    <property type="project" value="UniProtKB-UniRule"/>
</dbReference>
<feature type="region of interest" description="Interaction with substrate tRNA" evidence="10">
    <location>
        <begin position="42"/>
        <end position="45"/>
    </location>
</feature>
<dbReference type="PANTHER" id="PTHR11088">
    <property type="entry name" value="TRNA DIMETHYLALLYLTRANSFERASE"/>
    <property type="match status" value="1"/>
</dbReference>
<keyword evidence="4 10" id="KW-0808">Transferase</keyword>
<dbReference type="EMBL" id="AP018694">
    <property type="protein sequence ID" value="BBE19255.1"/>
    <property type="molecule type" value="Genomic_DNA"/>
</dbReference>
<reference evidence="14" key="1">
    <citation type="journal article" date="2020" name="Int. J. Syst. Evol. Microbiol.">
        <title>Aquipluma nitroreducens gen. nov. sp. nov., a novel facultatively anaerobic bacterium isolated from a freshwater lake.</title>
        <authorList>
            <person name="Watanabe M."/>
            <person name="Kojima H."/>
            <person name="Fukui M."/>
        </authorList>
    </citation>
    <scope>NUCLEOTIDE SEQUENCE</scope>
    <source>
        <strain evidence="14">MeG22</strain>
    </source>
</reference>
<evidence type="ECO:0000256" key="9">
    <source>
        <dbReference type="ARBA" id="ARBA00049563"/>
    </source>
</evidence>
<dbReference type="KEGG" id="anf:AQPE_3431"/>
<dbReference type="NCBIfam" id="TIGR00174">
    <property type="entry name" value="miaA"/>
    <property type="match status" value="1"/>
</dbReference>
<evidence type="ECO:0000256" key="3">
    <source>
        <dbReference type="ARBA" id="ARBA00005842"/>
    </source>
</evidence>
<evidence type="ECO:0000256" key="1">
    <source>
        <dbReference type="ARBA" id="ARBA00001946"/>
    </source>
</evidence>